<comment type="caution">
    <text evidence="1">The sequence shown here is derived from an EMBL/GenBank/DDBJ whole genome shotgun (WGS) entry which is preliminary data.</text>
</comment>
<sequence length="342" mass="37980">MQRCEIVVVKHSHLSNLEDALNVGYCPNLKVILTTDDADIVTQHEIGLNWRAEETLMQENDLLVQSLSHEIAANYSDYRATTSLSSSPELESTPAVIVYDLFTEPVTITHRNLLAAASALASHYTITDHDFALAEPRSLVPTLSLFFASLLSGAQFAFTLQLFQTPSSFQPTIVAADANSYAAFCTELRAHQSRSLARFFPFSLWRSRRRDPLVAAHVGSNLRLCLVFYTVHPLCKPDYFLLKDKMKAEVSLVFGCDETCGVCTYSVEPIPKCGVGYPAKPFPCNSLRQHEGWTLLIEGSNVADSSYMEDIDGIQMLDSGLSVISVREDLVIHKMPSFLCTM</sequence>
<dbReference type="Proteomes" id="UP000078348">
    <property type="component" value="Unassembled WGS sequence"/>
</dbReference>
<dbReference type="AlphaFoldDB" id="A0A196SML8"/>
<dbReference type="EMBL" id="LXWW01000027">
    <property type="protein sequence ID" value="OAO17516.1"/>
    <property type="molecule type" value="Genomic_DNA"/>
</dbReference>
<keyword evidence="2" id="KW-1185">Reference proteome</keyword>
<proteinExistence type="predicted"/>
<protein>
    <submittedName>
        <fullName evidence="1">Uncharacterized protein</fullName>
    </submittedName>
</protein>
<reference evidence="1 2" key="1">
    <citation type="submission" date="2016-05" db="EMBL/GenBank/DDBJ databases">
        <title>Nuclear genome of Blastocystis sp. subtype 1 NandII.</title>
        <authorList>
            <person name="Gentekaki E."/>
            <person name="Curtis B."/>
            <person name="Stairs C."/>
            <person name="Eme L."/>
            <person name="Herman E."/>
            <person name="Klimes V."/>
            <person name="Arias M.C."/>
            <person name="Elias M."/>
            <person name="Hilliou F."/>
            <person name="Klute M."/>
            <person name="Malik S.-B."/>
            <person name="Pightling A."/>
            <person name="Rachubinski R."/>
            <person name="Salas D."/>
            <person name="Schlacht A."/>
            <person name="Suga H."/>
            <person name="Archibald J."/>
            <person name="Ball S.G."/>
            <person name="Clark G."/>
            <person name="Dacks J."/>
            <person name="Van Der Giezen M."/>
            <person name="Tsaousis A."/>
            <person name="Roger A."/>
        </authorList>
    </citation>
    <scope>NUCLEOTIDE SEQUENCE [LARGE SCALE GENOMIC DNA]</scope>
    <source>
        <strain evidence="2">ATCC 50177 / NandII</strain>
    </source>
</reference>
<name>A0A196SML8_BLAHN</name>
<organism evidence="1 2">
    <name type="scientific">Blastocystis sp. subtype 1 (strain ATCC 50177 / NandII)</name>
    <dbReference type="NCBI Taxonomy" id="478820"/>
    <lineage>
        <taxon>Eukaryota</taxon>
        <taxon>Sar</taxon>
        <taxon>Stramenopiles</taxon>
        <taxon>Bigyra</taxon>
        <taxon>Opalozoa</taxon>
        <taxon>Opalinata</taxon>
        <taxon>Blastocystidae</taxon>
        <taxon>Blastocystis</taxon>
    </lineage>
</organism>
<evidence type="ECO:0000313" key="2">
    <source>
        <dbReference type="Proteomes" id="UP000078348"/>
    </source>
</evidence>
<dbReference type="SUPFAM" id="SSF56801">
    <property type="entry name" value="Acetyl-CoA synthetase-like"/>
    <property type="match status" value="1"/>
</dbReference>
<dbReference type="Gene3D" id="3.40.50.12780">
    <property type="entry name" value="N-terminal domain of ligase-like"/>
    <property type="match status" value="1"/>
</dbReference>
<gene>
    <name evidence="1" type="ORF">AV274_0759</name>
</gene>
<accession>A0A196SML8</accession>
<dbReference type="InterPro" id="IPR042099">
    <property type="entry name" value="ANL_N_sf"/>
</dbReference>
<evidence type="ECO:0000313" key="1">
    <source>
        <dbReference type="EMBL" id="OAO17516.1"/>
    </source>
</evidence>